<evidence type="ECO:0000313" key="2">
    <source>
        <dbReference type="EMBL" id="KAL3426787.1"/>
    </source>
</evidence>
<keyword evidence="3" id="KW-1185">Reference proteome</keyword>
<dbReference type="EMBL" id="JBFCZG010000001">
    <property type="protein sequence ID" value="KAL3426787.1"/>
    <property type="molecule type" value="Genomic_DNA"/>
</dbReference>
<name>A0ABR4PUF3_9HELO</name>
<sequence length="1136" mass="132108">MNQLFADVEFEDECQEIHDHLFLKLELLDRVIRARKLHHNQFFSMNYNYGHVKFLAQLQSQRFAVTKALERIERRVADMAYGKQKWFKWVRQCQDDDEASQEKGQGKVKKEAALFRRPWKETHRRLRELRAKENQKKQDAFLEEIYRKSLQQQGKKEEEDDTDWDPIEDVVEDNRENFVNLIKRFLWMMKVDVDSMDEVDTEVQINAPEVVDTSSVEKVETVARPVTVEDEEPVTEATSQDIPTPKKSKKSKRRRNLSEWINLSGAVIKSVKAKTDAKIEPSREPGEKYMESWEEMYDRLRHGSEYSHDEIVGLMVAGTVENPVIATKTPPLGEDECQKLLSEIAEIKHLLFCRLLLGQATFLRHFVFVLPALTFFDPTIKSLKSPPKGAPKQTTASPMKIYGGLDKGEENFQYFPGADWANWSGNRYRQQMLQLGFIVYFESVEPDAEALTQSQQSGRRGMFRRSHTIFEVRNFMCAHINRNDPASRRLIQYLAMQAHELLVLVRDAVDGTLIVKSPEEERWLIREKSGLGRASKNARNVLNFKEHYDVYMWDLAVGEPFPLLYNAVQRTLFKAHRCCSGVDFYNPAAPIIKTLPRDRDTHLVRDIKPGEAEAGVLSAYDEIHAEGIRFSYRKLDHLRSNVVKNRIPEDLQFPRGLFYTKADALKNEVLFPEGISEDGPFDTIHLGPMRAFEEKLFSMKKFVEGWETDSQYDSSLDGSTDNEDPDDSAYEDISEDDEEDAHELRSRSRKLTAQENDRNIMDSSGDAPEEVKQFLLQTFKDSVSATKKTATKKKSHKEAMKDMDEGYHTFLDKEKSKIFNEVWHRADLEPQAQEHYIEMIHMTKRSFHFNRQGFGYPALPLAINIMKWLDAKTSDDRRDVNEAVAKLLPFFYPQFFESRQGAKFKDSLIFNQVERAKHYPTMRSGVGNQTQPKEFWTEWDRIKKEIKNLDDIPVERDEVTRPIIARFYKAGVIRNRAVDYTSGKAIAAKEAHQKDYDFLIDWRDRISEVTMPAMKQGPYSTPDFRTTARKFASLVPGARFAVLRLWSAPHFYPLMIGYDNHDMTSFQDLTGRNFIWMFLPRDMPNSEWSMHHTARQRTDEFAQFKSRVVVKRNAFLAMGTDEEGLRRLAIGVTYAI</sequence>
<feature type="compositionally biased region" description="Acidic residues" evidence="1">
    <location>
        <begin position="720"/>
        <end position="741"/>
    </location>
</feature>
<feature type="compositionally biased region" description="Polar residues" evidence="1">
    <location>
        <begin position="710"/>
        <end position="719"/>
    </location>
</feature>
<feature type="region of interest" description="Disordered" evidence="1">
    <location>
        <begin position="227"/>
        <end position="255"/>
    </location>
</feature>
<reference evidence="2 3" key="1">
    <citation type="submission" date="2024-06" db="EMBL/GenBank/DDBJ databases">
        <title>Complete genome of Phlyctema vagabunda strain 19-DSS-EL-015.</title>
        <authorList>
            <person name="Fiorenzani C."/>
        </authorList>
    </citation>
    <scope>NUCLEOTIDE SEQUENCE [LARGE SCALE GENOMIC DNA]</scope>
    <source>
        <strain evidence="2 3">19-DSS-EL-015</strain>
    </source>
</reference>
<protein>
    <submittedName>
        <fullName evidence="2">Uncharacterized protein</fullName>
    </submittedName>
</protein>
<comment type="caution">
    <text evidence="2">The sequence shown here is derived from an EMBL/GenBank/DDBJ whole genome shotgun (WGS) entry which is preliminary data.</text>
</comment>
<dbReference type="Proteomes" id="UP001629113">
    <property type="component" value="Unassembled WGS sequence"/>
</dbReference>
<gene>
    <name evidence="2" type="ORF">PVAG01_00296</name>
</gene>
<proteinExistence type="predicted"/>
<organism evidence="2 3">
    <name type="scientific">Phlyctema vagabunda</name>
    <dbReference type="NCBI Taxonomy" id="108571"/>
    <lineage>
        <taxon>Eukaryota</taxon>
        <taxon>Fungi</taxon>
        <taxon>Dikarya</taxon>
        <taxon>Ascomycota</taxon>
        <taxon>Pezizomycotina</taxon>
        <taxon>Leotiomycetes</taxon>
        <taxon>Helotiales</taxon>
        <taxon>Dermateaceae</taxon>
        <taxon>Phlyctema</taxon>
    </lineage>
</organism>
<evidence type="ECO:0000313" key="3">
    <source>
        <dbReference type="Proteomes" id="UP001629113"/>
    </source>
</evidence>
<feature type="compositionally biased region" description="Basic residues" evidence="1">
    <location>
        <begin position="246"/>
        <end position="255"/>
    </location>
</feature>
<accession>A0ABR4PUF3</accession>
<feature type="region of interest" description="Disordered" evidence="1">
    <location>
        <begin position="710"/>
        <end position="767"/>
    </location>
</feature>
<evidence type="ECO:0000256" key="1">
    <source>
        <dbReference type="SAM" id="MobiDB-lite"/>
    </source>
</evidence>